<feature type="coiled-coil region" evidence="1">
    <location>
        <begin position="17"/>
        <end position="72"/>
    </location>
</feature>
<keyword evidence="1" id="KW-0175">Coiled coil</keyword>
<sequence length="101" mass="11790">MDGLNRDEPEEILAGHLDRLESILAQKDTEVRRLRTELDLRQLYVNELHAALNRQTRQLQDLDKRIRLLEARRPHAIAELVPDPPAPPPSWTARIRIKKAF</sequence>
<organism evidence="2 3">
    <name type="scientific">Paludibaculum fermentans</name>
    <dbReference type="NCBI Taxonomy" id="1473598"/>
    <lineage>
        <taxon>Bacteria</taxon>
        <taxon>Pseudomonadati</taxon>
        <taxon>Acidobacteriota</taxon>
        <taxon>Terriglobia</taxon>
        <taxon>Bryobacterales</taxon>
        <taxon>Bryobacteraceae</taxon>
        <taxon>Paludibaculum</taxon>
    </lineage>
</organism>
<dbReference type="EMBL" id="CP063849">
    <property type="protein sequence ID" value="QOY85354.1"/>
    <property type="molecule type" value="Genomic_DNA"/>
</dbReference>
<dbReference type="KEGG" id="pfer:IRI77_21265"/>
<dbReference type="AlphaFoldDB" id="A0A7S7NKR5"/>
<accession>A0A7S7NKR5</accession>
<evidence type="ECO:0000313" key="3">
    <source>
        <dbReference type="Proteomes" id="UP000593892"/>
    </source>
</evidence>
<keyword evidence="3" id="KW-1185">Reference proteome</keyword>
<evidence type="ECO:0000313" key="2">
    <source>
        <dbReference type="EMBL" id="QOY85354.1"/>
    </source>
</evidence>
<dbReference type="RefSeq" id="WP_194447024.1">
    <property type="nucleotide sequence ID" value="NZ_CP063849.1"/>
</dbReference>
<dbReference type="Proteomes" id="UP000593892">
    <property type="component" value="Chromosome"/>
</dbReference>
<evidence type="ECO:0000256" key="1">
    <source>
        <dbReference type="SAM" id="Coils"/>
    </source>
</evidence>
<name>A0A7S7NKR5_PALFE</name>
<reference evidence="2 3" key="1">
    <citation type="submission" date="2020-10" db="EMBL/GenBank/DDBJ databases">
        <title>Complete genome sequence of Paludibaculum fermentans P105T, a facultatively anaerobic acidobacterium capable of dissimilatory Fe(III) reduction.</title>
        <authorList>
            <person name="Dedysh S.N."/>
            <person name="Beletsky A.V."/>
            <person name="Kulichevskaya I.S."/>
            <person name="Mardanov A.V."/>
            <person name="Ravin N.V."/>
        </authorList>
    </citation>
    <scope>NUCLEOTIDE SEQUENCE [LARGE SCALE GENOMIC DNA]</scope>
    <source>
        <strain evidence="2 3">P105</strain>
    </source>
</reference>
<gene>
    <name evidence="2" type="ORF">IRI77_21265</name>
</gene>
<proteinExistence type="predicted"/>
<protein>
    <submittedName>
        <fullName evidence="2">Uncharacterized protein</fullName>
    </submittedName>
</protein>